<evidence type="ECO:0000313" key="8">
    <source>
        <dbReference type="Proteomes" id="UP000000267"/>
    </source>
</evidence>
<evidence type="ECO:0000256" key="3">
    <source>
        <dbReference type="ARBA" id="ARBA00009734"/>
    </source>
</evidence>
<dbReference type="PhylomeDB" id="A7TQY4"/>
<protein>
    <recommendedName>
        <fullName evidence="9">Redox protein FMP46, mitochondrial</fullName>
    </recommendedName>
</protein>
<reference evidence="7 8" key="1">
    <citation type="journal article" date="2007" name="Proc. Natl. Acad. Sci. U.S.A.">
        <title>Independent sorting-out of thousands of duplicated gene pairs in two yeast species descended from a whole-genome duplication.</title>
        <authorList>
            <person name="Scannell D.R."/>
            <person name="Frank A.C."/>
            <person name="Conant G.C."/>
            <person name="Byrne K.P."/>
            <person name="Woolfit M."/>
            <person name="Wolfe K.H."/>
        </authorList>
    </citation>
    <scope>NUCLEOTIDE SEQUENCE [LARGE SCALE GENOMIC DNA]</scope>
    <source>
        <strain evidence="8">ATCC 22028 / DSM 70294 / BCRC 21397 / CBS 2163 / NBRC 10782 / NRRL Y-8283 / UCD 57-17</strain>
    </source>
</reference>
<dbReference type="GO" id="GO:0016491">
    <property type="term" value="F:oxidoreductase activity"/>
    <property type="evidence" value="ECO:0007669"/>
    <property type="project" value="UniProtKB-KW"/>
</dbReference>
<dbReference type="AlphaFoldDB" id="A7TQY4"/>
<dbReference type="InterPro" id="IPR012882">
    <property type="entry name" value="Fmp46"/>
</dbReference>
<sequence>MSLFRSLQSQPRIISIFTNNIAGNSSAKLIYDKLRQNEETKAVVHMELHEKFPTLDQLKYMNDMNPKLLKDEIPNINELLKKPSHDKLFGSNLSQCTEMGNWKSNTTIWVDWEKQKIGIDVKSLEDDLGKN</sequence>
<evidence type="ECO:0000256" key="4">
    <source>
        <dbReference type="ARBA" id="ARBA00022946"/>
    </source>
</evidence>
<gene>
    <name evidence="7" type="ORF">Kpol_448p9</name>
</gene>
<evidence type="ECO:0008006" key="9">
    <source>
        <dbReference type="Google" id="ProtNLM"/>
    </source>
</evidence>
<dbReference type="EMBL" id="DS480466">
    <property type="protein sequence ID" value="EDO15321.1"/>
    <property type="molecule type" value="Genomic_DNA"/>
</dbReference>
<dbReference type="HOGENOM" id="CLU_1939538_0_0_1"/>
<dbReference type="eggNOG" id="ENOG502S4SU">
    <property type="taxonomic scope" value="Eukaryota"/>
</dbReference>
<comment type="subcellular location">
    <subcellularLocation>
        <location evidence="2">Mitochondrion</location>
    </subcellularLocation>
</comment>
<dbReference type="Proteomes" id="UP000000267">
    <property type="component" value="Unassembled WGS sequence"/>
</dbReference>
<evidence type="ECO:0000256" key="2">
    <source>
        <dbReference type="ARBA" id="ARBA00004173"/>
    </source>
</evidence>
<comment type="function">
    <text evidence="1">Putative mitochondrial redox protein which could be involved in the reduction of small toxic molecules.</text>
</comment>
<evidence type="ECO:0000256" key="1">
    <source>
        <dbReference type="ARBA" id="ARBA00002963"/>
    </source>
</evidence>
<dbReference type="FunCoup" id="A7TQY4">
    <property type="interactions" value="76"/>
</dbReference>
<comment type="similarity">
    <text evidence="3">Belongs to the FMP46 family.</text>
</comment>
<dbReference type="InParanoid" id="A7TQY4"/>
<keyword evidence="6" id="KW-0496">Mitochondrion</keyword>
<name>A7TQY4_VANPO</name>
<dbReference type="KEGG" id="vpo:Kpol_448p9"/>
<dbReference type="OMA" id="LWVDWEK"/>
<keyword evidence="4" id="KW-0809">Transit peptide</keyword>
<keyword evidence="8" id="KW-1185">Reference proteome</keyword>
<dbReference type="SUPFAM" id="SSF52833">
    <property type="entry name" value="Thioredoxin-like"/>
    <property type="match status" value="1"/>
</dbReference>
<evidence type="ECO:0000313" key="7">
    <source>
        <dbReference type="EMBL" id="EDO15321.1"/>
    </source>
</evidence>
<dbReference type="GeneID" id="5543401"/>
<dbReference type="GO" id="GO:0005739">
    <property type="term" value="C:mitochondrion"/>
    <property type="evidence" value="ECO:0007669"/>
    <property type="project" value="UniProtKB-SubCell"/>
</dbReference>
<dbReference type="InterPro" id="IPR036249">
    <property type="entry name" value="Thioredoxin-like_sf"/>
</dbReference>
<proteinExistence type="inferred from homology"/>
<dbReference type="GO" id="GO:0051051">
    <property type="term" value="P:negative regulation of transport"/>
    <property type="evidence" value="ECO:0007669"/>
    <property type="project" value="EnsemblFungi"/>
</dbReference>
<dbReference type="Pfam" id="PF07955">
    <property type="entry name" value="DUF1687"/>
    <property type="match status" value="1"/>
</dbReference>
<keyword evidence="5" id="KW-0560">Oxidoreductase</keyword>
<evidence type="ECO:0000256" key="6">
    <source>
        <dbReference type="ARBA" id="ARBA00023128"/>
    </source>
</evidence>
<dbReference type="PANTHER" id="PTHR28071:SF1">
    <property type="entry name" value="REDOX PROTEIN FMP46, MITOCHONDRIAL-RELATED"/>
    <property type="match status" value="1"/>
</dbReference>
<evidence type="ECO:0000256" key="5">
    <source>
        <dbReference type="ARBA" id="ARBA00023002"/>
    </source>
</evidence>
<dbReference type="PANTHER" id="PTHR28071">
    <property type="entry name" value="REDOX PROTEIN FMP46, MITOCHONDRIAL-RELATED"/>
    <property type="match status" value="1"/>
</dbReference>
<dbReference type="OrthoDB" id="4044803at2759"/>
<organism evidence="8">
    <name type="scientific">Vanderwaltozyma polyspora (strain ATCC 22028 / DSM 70294 / BCRC 21397 / CBS 2163 / NBRC 10782 / NRRL Y-8283 / UCD 57-17)</name>
    <name type="common">Kluyveromyces polysporus</name>
    <dbReference type="NCBI Taxonomy" id="436907"/>
    <lineage>
        <taxon>Eukaryota</taxon>
        <taxon>Fungi</taxon>
        <taxon>Dikarya</taxon>
        <taxon>Ascomycota</taxon>
        <taxon>Saccharomycotina</taxon>
        <taxon>Saccharomycetes</taxon>
        <taxon>Saccharomycetales</taxon>
        <taxon>Saccharomycetaceae</taxon>
        <taxon>Vanderwaltozyma</taxon>
    </lineage>
</organism>
<accession>A7TQY4</accession>
<dbReference type="RefSeq" id="XP_001643179.1">
    <property type="nucleotide sequence ID" value="XM_001643129.1"/>
</dbReference>
<dbReference type="Gene3D" id="3.40.30.10">
    <property type="entry name" value="Glutaredoxin"/>
    <property type="match status" value="1"/>
</dbReference>